<feature type="transmembrane region" description="Helical" evidence="8">
    <location>
        <begin position="105"/>
        <end position="124"/>
    </location>
</feature>
<dbReference type="OrthoDB" id="446368at2759"/>
<dbReference type="CDD" id="cd17323">
    <property type="entry name" value="MFS_Tpo1_MDR_like"/>
    <property type="match status" value="1"/>
</dbReference>
<keyword evidence="4 8" id="KW-0812">Transmembrane</keyword>
<sequence>MADPSLEHDTQSRRAIPYLSLMLDQGWVDEELANRAYPGSGTVNDPFVIGWTENDPRDPLQFSQTVRWIWTILVSLATFAVALATSAYTAPSSQIMQTFAVSEEIFQLGLSAFVLGFAVGPVIWGPSSELYGRQVIFISTYLVFTIFNAGCALSSTIEGLIVMRFLAGAFGSSPLTIAGGVLADIWPDKQRGRGMITFSSAPLFGPVIGPVVGGFLGQSAGWRWVQGFLAIMGGVCCILLALVLPETYAPVLLVQRANRLSRMKGRIFISKLEKGQDKKSLLLGTMKIALVRPWALLFFEPIVLLLTVYMAILYGTLYLFFAAFPIVYQEYRGWNQGIGGLSFLGLAVGIAIGILYMFYVDALYQKSSPSQLEHQPETRLPPALVGCVAIPVGLFWFAWANSPSVHWIVSVAAQAPFGFGFVLVYVSVQNYLVDAYTIYAASVLAANAMLRSLFGAAFPLFTAHMYNGLGIHWASCVPGFLALACVPFPFAFHRYGKRLRKKCRFAAKAAQHTYELRQHSS</sequence>
<keyword evidence="3" id="KW-1003">Cell membrane</keyword>
<keyword evidence="2" id="KW-0813">Transport</keyword>
<feature type="transmembrane region" description="Helical" evidence="8">
    <location>
        <begin position="438"/>
        <end position="458"/>
    </location>
</feature>
<dbReference type="PANTHER" id="PTHR23502:SF186">
    <property type="entry name" value="MAJOR FACILITATOR SUPERFAMILY (MFS) PROFILE DOMAIN-CONTAINING PROTEIN"/>
    <property type="match status" value="1"/>
</dbReference>
<dbReference type="PANTHER" id="PTHR23502">
    <property type="entry name" value="MAJOR FACILITATOR SUPERFAMILY"/>
    <property type="match status" value="1"/>
</dbReference>
<accession>A0A2B7X9N7</accession>
<evidence type="ECO:0000256" key="4">
    <source>
        <dbReference type="ARBA" id="ARBA00022692"/>
    </source>
</evidence>
<feature type="domain" description="Major facilitator superfamily (MFS) profile" evidence="9">
    <location>
        <begin position="70"/>
        <end position="497"/>
    </location>
</feature>
<keyword evidence="5 8" id="KW-1133">Transmembrane helix</keyword>
<feature type="transmembrane region" description="Helical" evidence="8">
    <location>
        <begin position="380"/>
        <end position="399"/>
    </location>
</feature>
<evidence type="ECO:0000313" key="10">
    <source>
        <dbReference type="EMBL" id="PGH05358.1"/>
    </source>
</evidence>
<gene>
    <name evidence="10" type="ORF">AJ79_06827</name>
</gene>
<dbReference type="AlphaFoldDB" id="A0A2B7X9N7"/>
<dbReference type="SUPFAM" id="SSF103473">
    <property type="entry name" value="MFS general substrate transporter"/>
    <property type="match status" value="1"/>
</dbReference>
<comment type="caution">
    <text evidence="10">The sequence shown here is derived from an EMBL/GenBank/DDBJ whole genome shotgun (WGS) entry which is preliminary data.</text>
</comment>
<evidence type="ECO:0000256" key="2">
    <source>
        <dbReference type="ARBA" id="ARBA00022448"/>
    </source>
</evidence>
<feature type="transmembrane region" description="Helical" evidence="8">
    <location>
        <begin position="195"/>
        <end position="216"/>
    </location>
</feature>
<proteinExistence type="inferred from homology"/>
<reference evidence="10 11" key="1">
    <citation type="submission" date="2017-10" db="EMBL/GenBank/DDBJ databases">
        <title>Comparative genomics in systemic dimorphic fungi from Ajellomycetaceae.</title>
        <authorList>
            <person name="Munoz J.F."/>
            <person name="Mcewen J.G."/>
            <person name="Clay O.K."/>
            <person name="Cuomo C.A."/>
        </authorList>
    </citation>
    <scope>NUCLEOTIDE SEQUENCE [LARGE SCALE GENOMIC DNA]</scope>
    <source>
        <strain evidence="10 11">UAMH5409</strain>
    </source>
</reference>
<dbReference type="STRING" id="1447875.A0A2B7X9N7"/>
<feature type="transmembrane region" description="Helical" evidence="8">
    <location>
        <begin position="470"/>
        <end position="492"/>
    </location>
</feature>
<comment type="similarity">
    <text evidence="7">Belongs to the major facilitator superfamily. DHA1 family. Polyamines/proton antiporter (TC 2.A.1.2.16) subfamily.</text>
</comment>
<feature type="transmembrane region" description="Helical" evidence="8">
    <location>
        <begin position="340"/>
        <end position="359"/>
    </location>
</feature>
<dbReference type="GO" id="GO:0022857">
    <property type="term" value="F:transmembrane transporter activity"/>
    <property type="evidence" value="ECO:0007669"/>
    <property type="project" value="InterPro"/>
</dbReference>
<keyword evidence="6 8" id="KW-0472">Membrane</keyword>
<evidence type="ECO:0000259" key="9">
    <source>
        <dbReference type="PROSITE" id="PS50850"/>
    </source>
</evidence>
<evidence type="ECO:0000256" key="7">
    <source>
        <dbReference type="ARBA" id="ARBA00038459"/>
    </source>
</evidence>
<evidence type="ECO:0000256" key="6">
    <source>
        <dbReference type="ARBA" id="ARBA00023136"/>
    </source>
</evidence>
<feature type="transmembrane region" description="Helical" evidence="8">
    <location>
        <begin position="136"/>
        <end position="155"/>
    </location>
</feature>
<evidence type="ECO:0000256" key="1">
    <source>
        <dbReference type="ARBA" id="ARBA00004651"/>
    </source>
</evidence>
<dbReference type="EMBL" id="PDNB01000126">
    <property type="protein sequence ID" value="PGH05358.1"/>
    <property type="molecule type" value="Genomic_DNA"/>
</dbReference>
<comment type="subcellular location">
    <subcellularLocation>
        <location evidence="1">Cell membrane</location>
        <topology evidence="1">Multi-pass membrane protein</topology>
    </subcellularLocation>
</comment>
<protein>
    <recommendedName>
        <fullName evidence="9">Major facilitator superfamily (MFS) profile domain-containing protein</fullName>
    </recommendedName>
</protein>
<feature type="transmembrane region" description="Helical" evidence="8">
    <location>
        <begin position="161"/>
        <end position="183"/>
    </location>
</feature>
<dbReference type="Proteomes" id="UP000223968">
    <property type="component" value="Unassembled WGS sequence"/>
</dbReference>
<dbReference type="Pfam" id="PF07690">
    <property type="entry name" value="MFS_1"/>
    <property type="match status" value="1"/>
</dbReference>
<dbReference type="InterPro" id="IPR020846">
    <property type="entry name" value="MFS_dom"/>
</dbReference>
<feature type="transmembrane region" description="Helical" evidence="8">
    <location>
        <begin position="302"/>
        <end position="328"/>
    </location>
</feature>
<evidence type="ECO:0000256" key="8">
    <source>
        <dbReference type="SAM" id="Phobius"/>
    </source>
</evidence>
<keyword evidence="11" id="KW-1185">Reference proteome</keyword>
<evidence type="ECO:0000313" key="11">
    <source>
        <dbReference type="Proteomes" id="UP000223968"/>
    </source>
</evidence>
<dbReference type="PROSITE" id="PS50850">
    <property type="entry name" value="MFS"/>
    <property type="match status" value="1"/>
</dbReference>
<dbReference type="FunFam" id="1.20.1250.20:FF:000011">
    <property type="entry name" value="MFS multidrug transporter, putative"/>
    <property type="match status" value="1"/>
</dbReference>
<organism evidence="10 11">
    <name type="scientific">Helicocarpus griseus UAMH5409</name>
    <dbReference type="NCBI Taxonomy" id="1447875"/>
    <lineage>
        <taxon>Eukaryota</taxon>
        <taxon>Fungi</taxon>
        <taxon>Dikarya</taxon>
        <taxon>Ascomycota</taxon>
        <taxon>Pezizomycotina</taxon>
        <taxon>Eurotiomycetes</taxon>
        <taxon>Eurotiomycetidae</taxon>
        <taxon>Onygenales</taxon>
        <taxon>Ajellomycetaceae</taxon>
        <taxon>Helicocarpus</taxon>
    </lineage>
</organism>
<dbReference type="InterPro" id="IPR036259">
    <property type="entry name" value="MFS_trans_sf"/>
</dbReference>
<name>A0A2B7X9N7_9EURO</name>
<feature type="transmembrane region" description="Helical" evidence="8">
    <location>
        <begin position="405"/>
        <end position="426"/>
    </location>
</feature>
<feature type="transmembrane region" description="Helical" evidence="8">
    <location>
        <begin position="68"/>
        <end position="90"/>
    </location>
</feature>
<evidence type="ECO:0000256" key="3">
    <source>
        <dbReference type="ARBA" id="ARBA00022475"/>
    </source>
</evidence>
<evidence type="ECO:0000256" key="5">
    <source>
        <dbReference type="ARBA" id="ARBA00022989"/>
    </source>
</evidence>
<feature type="transmembrane region" description="Helical" evidence="8">
    <location>
        <begin position="228"/>
        <end position="254"/>
    </location>
</feature>
<dbReference type="InterPro" id="IPR011701">
    <property type="entry name" value="MFS"/>
</dbReference>
<dbReference type="Gene3D" id="1.20.1250.20">
    <property type="entry name" value="MFS general substrate transporter like domains"/>
    <property type="match status" value="1"/>
</dbReference>
<dbReference type="GO" id="GO:0005886">
    <property type="term" value="C:plasma membrane"/>
    <property type="evidence" value="ECO:0007669"/>
    <property type="project" value="UniProtKB-SubCell"/>
</dbReference>